<dbReference type="PATRIC" id="fig|1357400.3.peg.2434"/>
<gene>
    <name evidence="2" type="ORF">HMPREF2086_01803</name>
</gene>
<evidence type="ECO:0000256" key="1">
    <source>
        <dbReference type="SAM" id="SignalP"/>
    </source>
</evidence>
<dbReference type="OrthoDB" id="5319593at2"/>
<dbReference type="EMBL" id="AZJI01000009">
    <property type="protein sequence ID" value="ETD22492.1"/>
    <property type="molecule type" value="Genomic_DNA"/>
</dbReference>
<dbReference type="Proteomes" id="UP000018731">
    <property type="component" value="Unassembled WGS sequence"/>
</dbReference>
<name>V8C614_9HELI</name>
<keyword evidence="1" id="KW-0732">Signal</keyword>
<feature type="signal peptide" evidence="1">
    <location>
        <begin position="1"/>
        <end position="20"/>
    </location>
</feature>
<dbReference type="eggNOG" id="COG3637">
    <property type="taxonomic scope" value="Bacteria"/>
</dbReference>
<evidence type="ECO:0008006" key="4">
    <source>
        <dbReference type="Google" id="ProtNLM"/>
    </source>
</evidence>
<dbReference type="RefSeq" id="WP_023928611.1">
    <property type="nucleotide sequence ID" value="NZ_KI669455.1"/>
</dbReference>
<dbReference type="HOGENOM" id="CLU_686570_0_0_7"/>
<protein>
    <recommendedName>
        <fullName evidence="4">Porin domain-containing protein</fullName>
    </recommendedName>
</protein>
<proteinExistence type="predicted"/>
<evidence type="ECO:0000313" key="3">
    <source>
        <dbReference type="Proteomes" id="UP000018731"/>
    </source>
</evidence>
<sequence length="403" mass="42781">MKKLALSGALAAIVAIPALGIEVYSNEEKGASVELYGSLRGFVGGGGELPKINDSRLPVGSGNALIGFQNNSHFGINSKYGKLFTKVEFGLSEGGFLGTTVVASDGTSKNYVGLRKVFGTYDFGSGGKLTFGKIDTPTIEGGFQSDFNNNDAGGNGFGSVTTGSRKLQIQYSHSGATVAIIADEAATGNATNTVYTQSYLSNSRLNPFPRIAVSYEGKIGEKGKFKVAATYKWYGENYSSQPRANVHAGHLVAGAKIPFGEKAYLSAIFHYGINGHLYSEQQTSYSTGTYGYSNLNEGAGLNAQRTGLLLEGGAKINDTISVAAGVGYQATFNGNNQRGHLSNNNGAQAIHSYKVYANLPINVAKGFQVVPQLGLYDTIETYRVKTDNHRTALVGLIRLKYDF</sequence>
<evidence type="ECO:0000313" key="2">
    <source>
        <dbReference type="EMBL" id="ETD22492.1"/>
    </source>
</evidence>
<dbReference type="SUPFAM" id="SSF56935">
    <property type="entry name" value="Porins"/>
    <property type="match status" value="1"/>
</dbReference>
<comment type="caution">
    <text evidence="2">The sequence shown here is derived from an EMBL/GenBank/DDBJ whole genome shotgun (WGS) entry which is preliminary data.</text>
</comment>
<feature type="chain" id="PRO_5004768674" description="Porin domain-containing protein" evidence="1">
    <location>
        <begin position="21"/>
        <end position="403"/>
    </location>
</feature>
<reference evidence="2 3" key="1">
    <citation type="journal article" date="2014" name="Genome Announc.">
        <title>Draft genome sequences of six enterohepatic helicobacter species isolated from humans and one from rhesus macaques.</title>
        <authorList>
            <person name="Shen Z."/>
            <person name="Sheh A."/>
            <person name="Young S.K."/>
            <person name="Abouelliel A."/>
            <person name="Ward D.V."/>
            <person name="Earl A.M."/>
            <person name="Fox J.G."/>
        </authorList>
    </citation>
    <scope>NUCLEOTIDE SEQUENCE [LARGE SCALE GENOMIC DNA]</scope>
    <source>
        <strain evidence="2 3">MIT 99-5501</strain>
    </source>
</reference>
<keyword evidence="3" id="KW-1185">Reference proteome</keyword>
<dbReference type="AlphaFoldDB" id="V8C614"/>
<dbReference type="STRING" id="1357400.HMPREF2086_01803"/>
<organism evidence="2 3">
    <name type="scientific">Helicobacter macacae MIT 99-5501</name>
    <dbReference type="NCBI Taxonomy" id="1357400"/>
    <lineage>
        <taxon>Bacteria</taxon>
        <taxon>Pseudomonadati</taxon>
        <taxon>Campylobacterota</taxon>
        <taxon>Epsilonproteobacteria</taxon>
        <taxon>Campylobacterales</taxon>
        <taxon>Helicobacteraceae</taxon>
        <taxon>Helicobacter</taxon>
    </lineage>
</organism>
<accession>V8C614</accession>